<proteinExistence type="predicted"/>
<dbReference type="AlphaFoldDB" id="A0A4S2MI10"/>
<feature type="region of interest" description="Disordered" evidence="1">
    <location>
        <begin position="92"/>
        <end position="160"/>
    </location>
</feature>
<dbReference type="Proteomes" id="UP000298138">
    <property type="component" value="Unassembled WGS sequence"/>
</dbReference>
<name>A0A4S2MI10_9PEZI</name>
<evidence type="ECO:0000256" key="1">
    <source>
        <dbReference type="SAM" id="MobiDB-lite"/>
    </source>
</evidence>
<feature type="compositionally biased region" description="Basic residues" evidence="1">
    <location>
        <begin position="149"/>
        <end position="160"/>
    </location>
</feature>
<organism evidence="2 3">
    <name type="scientific">Ascodesmis nigricans</name>
    <dbReference type="NCBI Taxonomy" id="341454"/>
    <lineage>
        <taxon>Eukaryota</taxon>
        <taxon>Fungi</taxon>
        <taxon>Dikarya</taxon>
        <taxon>Ascomycota</taxon>
        <taxon>Pezizomycotina</taxon>
        <taxon>Pezizomycetes</taxon>
        <taxon>Pezizales</taxon>
        <taxon>Ascodesmidaceae</taxon>
        <taxon>Ascodesmis</taxon>
    </lineage>
</organism>
<evidence type="ECO:0000313" key="3">
    <source>
        <dbReference type="Proteomes" id="UP000298138"/>
    </source>
</evidence>
<reference evidence="2 3" key="1">
    <citation type="submission" date="2019-04" db="EMBL/GenBank/DDBJ databases">
        <title>Comparative genomics and transcriptomics to analyze fruiting body development in filamentous ascomycetes.</title>
        <authorList>
            <consortium name="DOE Joint Genome Institute"/>
            <person name="Lutkenhaus R."/>
            <person name="Traeger S."/>
            <person name="Breuer J."/>
            <person name="Kuo A."/>
            <person name="Lipzen A."/>
            <person name="Pangilinan J."/>
            <person name="Dilworth D."/>
            <person name="Sandor L."/>
            <person name="Poggeler S."/>
            <person name="Barry K."/>
            <person name="Grigoriev I.V."/>
            <person name="Nowrousian M."/>
        </authorList>
    </citation>
    <scope>NUCLEOTIDE SEQUENCE [LARGE SCALE GENOMIC DNA]</scope>
    <source>
        <strain evidence="2 3">CBS 389.68</strain>
    </source>
</reference>
<sequence>MSAGEREEGGEVMKMDIEMAMDMEMDVYLQPSYAINNGELPELSSDHHPASSHTRFAATILCDTQDTGYEADIGDLENIDNDDNMCVWFFRSGMGSDDRNDGDVEIGADELERRVNQQVRARRRARSGRRERERDGRGEKRGGSQSHSCSRRRGRGLGKG</sequence>
<keyword evidence="3" id="KW-1185">Reference proteome</keyword>
<evidence type="ECO:0000313" key="2">
    <source>
        <dbReference type="EMBL" id="TGZ76413.1"/>
    </source>
</evidence>
<protein>
    <submittedName>
        <fullName evidence="2">Uncharacterized protein</fullName>
    </submittedName>
</protein>
<dbReference type="EMBL" id="ML220179">
    <property type="protein sequence ID" value="TGZ76413.1"/>
    <property type="molecule type" value="Genomic_DNA"/>
</dbReference>
<gene>
    <name evidence="2" type="ORF">EX30DRAFT_367401</name>
</gene>
<feature type="compositionally biased region" description="Basic and acidic residues" evidence="1">
    <location>
        <begin position="128"/>
        <end position="142"/>
    </location>
</feature>
<accession>A0A4S2MI10</accession>
<dbReference type="InParanoid" id="A0A4S2MI10"/>